<name>A0A5N5MTK6_9ROSI</name>
<organism evidence="2 3">
    <name type="scientific">Salix brachista</name>
    <dbReference type="NCBI Taxonomy" id="2182728"/>
    <lineage>
        <taxon>Eukaryota</taxon>
        <taxon>Viridiplantae</taxon>
        <taxon>Streptophyta</taxon>
        <taxon>Embryophyta</taxon>
        <taxon>Tracheophyta</taxon>
        <taxon>Spermatophyta</taxon>
        <taxon>Magnoliopsida</taxon>
        <taxon>eudicotyledons</taxon>
        <taxon>Gunneridae</taxon>
        <taxon>Pentapetalae</taxon>
        <taxon>rosids</taxon>
        <taxon>fabids</taxon>
        <taxon>Malpighiales</taxon>
        <taxon>Salicaceae</taxon>
        <taxon>Saliceae</taxon>
        <taxon>Salix</taxon>
    </lineage>
</organism>
<dbReference type="EMBL" id="VDCV01000005">
    <property type="protein sequence ID" value="KAB5557776.1"/>
    <property type="molecule type" value="Genomic_DNA"/>
</dbReference>
<keyword evidence="1" id="KW-1133">Transmembrane helix</keyword>
<evidence type="ECO:0000313" key="3">
    <source>
        <dbReference type="Proteomes" id="UP000326939"/>
    </source>
</evidence>
<keyword evidence="1" id="KW-0812">Transmembrane</keyword>
<comment type="caution">
    <text evidence="2">The sequence shown here is derived from an EMBL/GenBank/DDBJ whole genome shotgun (WGS) entry which is preliminary data.</text>
</comment>
<evidence type="ECO:0000313" key="2">
    <source>
        <dbReference type="EMBL" id="KAB5557776.1"/>
    </source>
</evidence>
<sequence>MARDEQAMVTLNSKSFHNRAQDPSSLETACTEERHSLQSNQGATLHLHVWRSNEYNSLTARASLHVYLAMAYVCVAIFFKAKWGSNSISI</sequence>
<accession>A0A5N5MTK6</accession>
<proteinExistence type="predicted"/>
<feature type="transmembrane region" description="Helical" evidence="1">
    <location>
        <begin position="62"/>
        <end position="79"/>
    </location>
</feature>
<evidence type="ECO:0000256" key="1">
    <source>
        <dbReference type="SAM" id="Phobius"/>
    </source>
</evidence>
<gene>
    <name evidence="2" type="ORF">DKX38_008685</name>
</gene>
<keyword evidence="1" id="KW-0472">Membrane</keyword>
<keyword evidence="3" id="KW-1185">Reference proteome</keyword>
<protein>
    <submittedName>
        <fullName evidence="2">Uncharacterized protein</fullName>
    </submittedName>
</protein>
<reference evidence="3" key="1">
    <citation type="journal article" date="2019" name="Gigascience">
        <title>De novo genome assembly of the endangered Acer yangbiense, a plant species with extremely small populations endemic to Yunnan Province, China.</title>
        <authorList>
            <person name="Yang J."/>
            <person name="Wariss H.M."/>
            <person name="Tao L."/>
            <person name="Zhang R."/>
            <person name="Yun Q."/>
            <person name="Hollingsworth P."/>
            <person name="Dao Z."/>
            <person name="Luo G."/>
            <person name="Guo H."/>
            <person name="Ma Y."/>
            <person name="Sun W."/>
        </authorList>
    </citation>
    <scope>NUCLEOTIDE SEQUENCE [LARGE SCALE GENOMIC DNA]</scope>
    <source>
        <strain evidence="3">cv. br00</strain>
    </source>
</reference>
<dbReference type="AlphaFoldDB" id="A0A5N5MTK6"/>
<dbReference type="Proteomes" id="UP000326939">
    <property type="component" value="Chromosome 5"/>
</dbReference>